<reference evidence="3" key="1">
    <citation type="journal article" date="2023" name="Proc. Natl. Acad. Sci. U.S.A.">
        <title>Genomic and structural basis for evolution of tropane alkaloid biosynthesis.</title>
        <authorList>
            <person name="Wanga Y.-J."/>
            <person name="Taina T."/>
            <person name="Yua J.-Y."/>
            <person name="Lia J."/>
            <person name="Xua B."/>
            <person name="Chenc J."/>
            <person name="D'Auriad J.C."/>
            <person name="Huanga J.-P."/>
            <person name="Huanga S.-X."/>
        </authorList>
    </citation>
    <scope>NUCLEOTIDE SEQUENCE [LARGE SCALE GENOMIC DNA]</scope>
    <source>
        <strain evidence="3">cv. KIB-2019</strain>
    </source>
</reference>
<sequence length="93" mass="10608">MRLDDSSLNYLLQPTLQELCLHNCAGLSGRLLSQVGQYCKDLRFLYLSSLAEKRDRSIDVSDLEVLFGGCSQLETLILMFDVSMFLRLNFARV</sequence>
<proteinExistence type="predicted"/>
<accession>A0A9Q1N1Q7</accession>
<name>A0A9Q1N1Q7_9SOLA</name>
<dbReference type="InterPro" id="IPR032675">
    <property type="entry name" value="LRR_dom_sf"/>
</dbReference>
<dbReference type="EMBL" id="JAJAGQ010000001">
    <property type="protein sequence ID" value="KAJ8572140.1"/>
    <property type="molecule type" value="Genomic_DNA"/>
</dbReference>
<dbReference type="SUPFAM" id="SSF52047">
    <property type="entry name" value="RNI-like"/>
    <property type="match status" value="1"/>
</dbReference>
<feature type="domain" description="F-box/LRR-repeat protein 15-like leucin rich repeat" evidence="1">
    <location>
        <begin position="2"/>
        <end position="88"/>
    </location>
</feature>
<dbReference type="AlphaFoldDB" id="A0A9Q1N1Q7"/>
<dbReference type="Pfam" id="PF25372">
    <property type="entry name" value="DUF7885"/>
    <property type="match status" value="1"/>
</dbReference>
<gene>
    <name evidence="2" type="ORF">K7X08_008651</name>
</gene>
<protein>
    <recommendedName>
        <fullName evidence="1">F-box/LRR-repeat protein 15-like leucin rich repeat domain-containing protein</fullName>
    </recommendedName>
</protein>
<evidence type="ECO:0000313" key="2">
    <source>
        <dbReference type="EMBL" id="KAJ8572140.1"/>
    </source>
</evidence>
<dbReference type="Gene3D" id="3.80.10.10">
    <property type="entry name" value="Ribonuclease Inhibitor"/>
    <property type="match status" value="1"/>
</dbReference>
<evidence type="ECO:0000313" key="3">
    <source>
        <dbReference type="Proteomes" id="UP001152561"/>
    </source>
</evidence>
<comment type="caution">
    <text evidence="2">The sequence shown here is derived from an EMBL/GenBank/DDBJ whole genome shotgun (WGS) entry which is preliminary data.</text>
</comment>
<keyword evidence="3" id="KW-1185">Reference proteome</keyword>
<dbReference type="OrthoDB" id="2585512at2759"/>
<organism evidence="2 3">
    <name type="scientific">Anisodus acutangulus</name>
    <dbReference type="NCBI Taxonomy" id="402998"/>
    <lineage>
        <taxon>Eukaryota</taxon>
        <taxon>Viridiplantae</taxon>
        <taxon>Streptophyta</taxon>
        <taxon>Embryophyta</taxon>
        <taxon>Tracheophyta</taxon>
        <taxon>Spermatophyta</taxon>
        <taxon>Magnoliopsida</taxon>
        <taxon>eudicotyledons</taxon>
        <taxon>Gunneridae</taxon>
        <taxon>Pentapetalae</taxon>
        <taxon>asterids</taxon>
        <taxon>lamiids</taxon>
        <taxon>Solanales</taxon>
        <taxon>Solanaceae</taxon>
        <taxon>Solanoideae</taxon>
        <taxon>Hyoscyameae</taxon>
        <taxon>Anisodus</taxon>
    </lineage>
</organism>
<dbReference type="Proteomes" id="UP001152561">
    <property type="component" value="Unassembled WGS sequence"/>
</dbReference>
<dbReference type="InterPro" id="IPR057207">
    <property type="entry name" value="FBXL15_LRR"/>
</dbReference>
<evidence type="ECO:0000259" key="1">
    <source>
        <dbReference type="Pfam" id="PF25372"/>
    </source>
</evidence>